<comment type="pathway">
    <text evidence="9">Cofactor biosynthesis; coenzyme A biosynthesis; CoA from (R)-pantothenate: step 4/5.</text>
</comment>
<dbReference type="GO" id="GO:0015937">
    <property type="term" value="P:coenzyme A biosynthetic process"/>
    <property type="evidence" value="ECO:0007669"/>
    <property type="project" value="UniProtKB-UniRule"/>
</dbReference>
<dbReference type="OrthoDB" id="9806661at2"/>
<proteinExistence type="inferred from homology"/>
<feature type="binding site" evidence="9">
    <location>
        <begin position="89"/>
        <end position="91"/>
    </location>
    <ligand>
        <name>ATP</name>
        <dbReference type="ChEBI" id="CHEBI:30616"/>
    </ligand>
</feature>
<dbReference type="PRINTS" id="PR01020">
    <property type="entry name" value="LPSBIOSNTHSS"/>
</dbReference>
<feature type="site" description="Transition state stabilizer" evidence="9">
    <location>
        <position position="18"/>
    </location>
</feature>
<dbReference type="EC" id="2.7.7.3" evidence="9"/>
<evidence type="ECO:0000256" key="8">
    <source>
        <dbReference type="ARBA" id="ARBA00029346"/>
    </source>
</evidence>
<keyword evidence="4 9" id="KW-0547">Nucleotide-binding</keyword>
<dbReference type="CDD" id="cd02163">
    <property type="entry name" value="PPAT"/>
    <property type="match status" value="1"/>
</dbReference>
<feature type="binding site" evidence="9">
    <location>
        <begin position="124"/>
        <end position="130"/>
    </location>
    <ligand>
        <name>ATP</name>
        <dbReference type="ChEBI" id="CHEBI:30616"/>
    </ligand>
</feature>
<name>A0A4R2EVS4_9BACT</name>
<dbReference type="RefSeq" id="WP_131837910.1">
    <property type="nucleotide sequence ID" value="NZ_SLWB01000001.1"/>
</dbReference>
<evidence type="ECO:0000313" key="11">
    <source>
        <dbReference type="EMBL" id="TCN73132.1"/>
    </source>
</evidence>
<evidence type="ECO:0000256" key="3">
    <source>
        <dbReference type="ARBA" id="ARBA00022695"/>
    </source>
</evidence>
<dbReference type="GO" id="GO:0005737">
    <property type="term" value="C:cytoplasm"/>
    <property type="evidence" value="ECO:0007669"/>
    <property type="project" value="UniProtKB-SubCell"/>
</dbReference>
<comment type="subunit">
    <text evidence="9">Homohexamer.</text>
</comment>
<evidence type="ECO:0000256" key="6">
    <source>
        <dbReference type="ARBA" id="ARBA00022842"/>
    </source>
</evidence>
<evidence type="ECO:0000256" key="1">
    <source>
        <dbReference type="ARBA" id="ARBA00022490"/>
    </source>
</evidence>
<feature type="binding site" evidence="9">
    <location>
        <position position="74"/>
    </location>
    <ligand>
        <name>substrate</name>
    </ligand>
</feature>
<dbReference type="Gene3D" id="3.40.50.620">
    <property type="entry name" value="HUPs"/>
    <property type="match status" value="1"/>
</dbReference>
<evidence type="ECO:0000256" key="5">
    <source>
        <dbReference type="ARBA" id="ARBA00022840"/>
    </source>
</evidence>
<evidence type="ECO:0000256" key="2">
    <source>
        <dbReference type="ARBA" id="ARBA00022679"/>
    </source>
</evidence>
<keyword evidence="5 9" id="KW-0067">ATP-binding</keyword>
<keyword evidence="1 9" id="KW-0963">Cytoplasm</keyword>
<dbReference type="AlphaFoldDB" id="A0A4R2EVS4"/>
<dbReference type="GO" id="GO:0005524">
    <property type="term" value="F:ATP binding"/>
    <property type="evidence" value="ECO:0007669"/>
    <property type="project" value="UniProtKB-KW"/>
</dbReference>
<feature type="domain" description="Cytidyltransferase-like" evidence="10">
    <location>
        <begin position="6"/>
        <end position="134"/>
    </location>
</feature>
<gene>
    <name evidence="9" type="primary">coaD</name>
    <name evidence="11" type="ORF">CLV25_101351</name>
</gene>
<evidence type="ECO:0000313" key="12">
    <source>
        <dbReference type="Proteomes" id="UP000294830"/>
    </source>
</evidence>
<dbReference type="EMBL" id="SLWB01000001">
    <property type="protein sequence ID" value="TCN73132.1"/>
    <property type="molecule type" value="Genomic_DNA"/>
</dbReference>
<reference evidence="11 12" key="1">
    <citation type="submission" date="2019-03" db="EMBL/GenBank/DDBJ databases">
        <title>Genomic Encyclopedia of Archaeal and Bacterial Type Strains, Phase II (KMG-II): from individual species to whole genera.</title>
        <authorList>
            <person name="Goeker M."/>
        </authorList>
    </citation>
    <scope>NUCLEOTIDE SEQUENCE [LARGE SCALE GENOMIC DNA]</scope>
    <source>
        <strain evidence="11 12">RL-C</strain>
    </source>
</reference>
<sequence>MEKIAVFPGSFDPFTVGHESIVLRGLNLFDRVIVAIGHNTTKNSCFSVEQRIRMVQEIFAGTPQVEVVTFEGLTVDFCKSINAKFILRGLRTSADFEYERAIGQMNKMMDDDIETVFLLTSTIHTPINSSIVREIMKNKGDVSAFIPKSLDIKKYLEE</sequence>
<comment type="similarity">
    <text evidence="9">Belongs to the bacterial CoaD family.</text>
</comment>
<dbReference type="UniPathway" id="UPA00241">
    <property type="reaction ID" value="UER00355"/>
</dbReference>
<feature type="binding site" evidence="9">
    <location>
        <begin position="10"/>
        <end position="11"/>
    </location>
    <ligand>
        <name>ATP</name>
        <dbReference type="ChEBI" id="CHEBI:30616"/>
    </ligand>
</feature>
<keyword evidence="6 9" id="KW-0460">Magnesium</keyword>
<evidence type="ECO:0000256" key="9">
    <source>
        <dbReference type="HAMAP-Rule" id="MF_00151"/>
    </source>
</evidence>
<feature type="binding site" evidence="9">
    <location>
        <position position="99"/>
    </location>
    <ligand>
        <name>ATP</name>
        <dbReference type="ChEBI" id="CHEBI:30616"/>
    </ligand>
</feature>
<comment type="catalytic activity">
    <reaction evidence="8 9">
        <text>(R)-4'-phosphopantetheine + ATP + H(+) = 3'-dephospho-CoA + diphosphate</text>
        <dbReference type="Rhea" id="RHEA:19801"/>
        <dbReference type="ChEBI" id="CHEBI:15378"/>
        <dbReference type="ChEBI" id="CHEBI:30616"/>
        <dbReference type="ChEBI" id="CHEBI:33019"/>
        <dbReference type="ChEBI" id="CHEBI:57328"/>
        <dbReference type="ChEBI" id="CHEBI:61723"/>
        <dbReference type="EC" id="2.7.7.3"/>
    </reaction>
</comment>
<feature type="binding site" evidence="9">
    <location>
        <position position="10"/>
    </location>
    <ligand>
        <name>substrate</name>
    </ligand>
</feature>
<evidence type="ECO:0000259" key="10">
    <source>
        <dbReference type="Pfam" id="PF01467"/>
    </source>
</evidence>
<accession>A0A4R2EVS4</accession>
<dbReference type="Pfam" id="PF01467">
    <property type="entry name" value="CTP_transf_like"/>
    <property type="match status" value="1"/>
</dbReference>
<dbReference type="InterPro" id="IPR004821">
    <property type="entry name" value="Cyt_trans-like"/>
</dbReference>
<feature type="binding site" evidence="9">
    <location>
        <position position="88"/>
    </location>
    <ligand>
        <name>substrate</name>
    </ligand>
</feature>
<organism evidence="11 12">
    <name type="scientific">Acetobacteroides hydrogenigenes</name>
    <dbReference type="NCBI Taxonomy" id="979970"/>
    <lineage>
        <taxon>Bacteria</taxon>
        <taxon>Pseudomonadati</taxon>
        <taxon>Bacteroidota</taxon>
        <taxon>Bacteroidia</taxon>
        <taxon>Bacteroidales</taxon>
        <taxon>Rikenellaceae</taxon>
        <taxon>Acetobacteroides</taxon>
    </lineage>
</organism>
<keyword evidence="3 9" id="KW-0548">Nucleotidyltransferase</keyword>
<evidence type="ECO:0000256" key="7">
    <source>
        <dbReference type="ARBA" id="ARBA00022993"/>
    </source>
</evidence>
<dbReference type="NCBIfam" id="TIGR00125">
    <property type="entry name" value="cyt_tran_rel"/>
    <property type="match status" value="1"/>
</dbReference>
<dbReference type="GO" id="GO:0004595">
    <property type="term" value="F:pantetheine-phosphate adenylyltransferase activity"/>
    <property type="evidence" value="ECO:0007669"/>
    <property type="project" value="UniProtKB-UniRule"/>
</dbReference>
<keyword evidence="12" id="KW-1185">Reference proteome</keyword>
<keyword evidence="2 9" id="KW-0808">Transferase</keyword>
<dbReference type="NCBIfam" id="TIGR01510">
    <property type="entry name" value="coaD_prev_kdtB"/>
    <property type="match status" value="1"/>
</dbReference>
<feature type="binding site" evidence="9">
    <location>
        <position position="42"/>
    </location>
    <ligand>
        <name>substrate</name>
    </ligand>
</feature>
<dbReference type="SUPFAM" id="SSF52374">
    <property type="entry name" value="Nucleotidylyl transferase"/>
    <property type="match status" value="1"/>
</dbReference>
<dbReference type="InterPro" id="IPR014729">
    <property type="entry name" value="Rossmann-like_a/b/a_fold"/>
</dbReference>
<comment type="cofactor">
    <cofactor evidence="9">
        <name>Mg(2+)</name>
        <dbReference type="ChEBI" id="CHEBI:18420"/>
    </cofactor>
</comment>
<protein>
    <recommendedName>
        <fullName evidence="9">Phosphopantetheine adenylyltransferase</fullName>
        <ecNumber evidence="9">2.7.7.3</ecNumber>
    </recommendedName>
    <alternativeName>
        <fullName evidence="9">Dephospho-CoA pyrophosphorylase</fullName>
    </alternativeName>
    <alternativeName>
        <fullName evidence="9">Pantetheine-phosphate adenylyltransferase</fullName>
        <shortName evidence="9">PPAT</shortName>
    </alternativeName>
</protein>
<comment type="function">
    <text evidence="9">Reversibly transfers an adenylyl group from ATP to 4'-phosphopantetheine, yielding dephospho-CoA (dPCoA) and pyrophosphate.</text>
</comment>
<dbReference type="PANTHER" id="PTHR21342:SF1">
    <property type="entry name" value="PHOSPHOPANTETHEINE ADENYLYLTRANSFERASE"/>
    <property type="match status" value="1"/>
</dbReference>
<evidence type="ECO:0000256" key="4">
    <source>
        <dbReference type="ARBA" id="ARBA00022741"/>
    </source>
</evidence>
<dbReference type="HAMAP" id="MF_00151">
    <property type="entry name" value="PPAT_bact"/>
    <property type="match status" value="1"/>
</dbReference>
<dbReference type="PANTHER" id="PTHR21342">
    <property type="entry name" value="PHOSPHOPANTETHEINE ADENYLYLTRANSFERASE"/>
    <property type="match status" value="1"/>
</dbReference>
<comment type="subcellular location">
    <subcellularLocation>
        <location evidence="9">Cytoplasm</location>
    </subcellularLocation>
</comment>
<dbReference type="InterPro" id="IPR001980">
    <property type="entry name" value="PPAT"/>
</dbReference>
<keyword evidence="7 9" id="KW-0173">Coenzyme A biosynthesis</keyword>
<dbReference type="Proteomes" id="UP000294830">
    <property type="component" value="Unassembled WGS sequence"/>
</dbReference>
<comment type="caution">
    <text evidence="11">The sequence shown here is derived from an EMBL/GenBank/DDBJ whole genome shotgun (WGS) entry which is preliminary data.</text>
</comment>
<feature type="binding site" evidence="9">
    <location>
        <position position="18"/>
    </location>
    <ligand>
        <name>ATP</name>
        <dbReference type="ChEBI" id="CHEBI:30616"/>
    </ligand>
</feature>